<name>A0A8T0TQ87_PANVG</name>
<protein>
    <submittedName>
        <fullName evidence="1">Uncharacterized protein</fullName>
    </submittedName>
</protein>
<evidence type="ECO:0000313" key="2">
    <source>
        <dbReference type="Proteomes" id="UP000823388"/>
    </source>
</evidence>
<organism evidence="1 2">
    <name type="scientific">Panicum virgatum</name>
    <name type="common">Blackwell switchgrass</name>
    <dbReference type="NCBI Taxonomy" id="38727"/>
    <lineage>
        <taxon>Eukaryota</taxon>
        <taxon>Viridiplantae</taxon>
        <taxon>Streptophyta</taxon>
        <taxon>Embryophyta</taxon>
        <taxon>Tracheophyta</taxon>
        <taxon>Spermatophyta</taxon>
        <taxon>Magnoliopsida</taxon>
        <taxon>Liliopsida</taxon>
        <taxon>Poales</taxon>
        <taxon>Poaceae</taxon>
        <taxon>PACMAD clade</taxon>
        <taxon>Panicoideae</taxon>
        <taxon>Panicodae</taxon>
        <taxon>Paniceae</taxon>
        <taxon>Panicinae</taxon>
        <taxon>Panicum</taxon>
        <taxon>Panicum sect. Hiantes</taxon>
    </lineage>
</organism>
<accession>A0A8T0TQ87</accession>
<proteinExistence type="predicted"/>
<reference evidence="1" key="1">
    <citation type="submission" date="2020-05" db="EMBL/GenBank/DDBJ databases">
        <title>WGS assembly of Panicum virgatum.</title>
        <authorList>
            <person name="Lovell J.T."/>
            <person name="Jenkins J."/>
            <person name="Shu S."/>
            <person name="Juenger T.E."/>
            <person name="Schmutz J."/>
        </authorList>
    </citation>
    <scope>NUCLEOTIDE SEQUENCE</scope>
    <source>
        <strain evidence="1">AP13</strain>
    </source>
</reference>
<dbReference type="EMBL" id="CM029043">
    <property type="protein sequence ID" value="KAG2611215.1"/>
    <property type="molecule type" value="Genomic_DNA"/>
</dbReference>
<dbReference type="Proteomes" id="UP000823388">
    <property type="component" value="Chromosome 4K"/>
</dbReference>
<keyword evidence="2" id="KW-1185">Reference proteome</keyword>
<dbReference type="AlphaFoldDB" id="A0A8T0TQ87"/>
<gene>
    <name evidence="1" type="ORF">PVAP13_4KG235405</name>
</gene>
<sequence length="104" mass="10596">MTHLLGSQPQPGCLTIASEDERRCGGGERLLAAPATCAGLASPRGRGGAWRLAARCGRAAAWLEAGTTASGAWRVAASGLDLRTAEAHTADGRANRSSPEQQAA</sequence>
<evidence type="ECO:0000313" key="1">
    <source>
        <dbReference type="EMBL" id="KAG2611215.1"/>
    </source>
</evidence>
<comment type="caution">
    <text evidence="1">The sequence shown here is derived from an EMBL/GenBank/DDBJ whole genome shotgun (WGS) entry which is preliminary data.</text>
</comment>